<feature type="compositionally biased region" description="Pro residues" evidence="1">
    <location>
        <begin position="97"/>
        <end position="113"/>
    </location>
</feature>
<organism evidence="3 4">
    <name type="scientific">Lepraria finkii</name>
    <dbReference type="NCBI Taxonomy" id="1340010"/>
    <lineage>
        <taxon>Eukaryota</taxon>
        <taxon>Fungi</taxon>
        <taxon>Dikarya</taxon>
        <taxon>Ascomycota</taxon>
        <taxon>Pezizomycotina</taxon>
        <taxon>Lecanoromycetes</taxon>
        <taxon>OSLEUM clade</taxon>
        <taxon>Lecanoromycetidae</taxon>
        <taxon>Lecanorales</taxon>
        <taxon>Lecanorineae</taxon>
        <taxon>Stereocaulaceae</taxon>
        <taxon>Lepraria</taxon>
    </lineage>
</organism>
<evidence type="ECO:0000256" key="2">
    <source>
        <dbReference type="SAM" id="SignalP"/>
    </source>
</evidence>
<reference evidence="3 4" key="1">
    <citation type="submission" date="2024-09" db="EMBL/GenBank/DDBJ databases">
        <title>Rethinking Asexuality: The Enigmatic Case of Functional Sexual Genes in Lepraria (Stereocaulaceae).</title>
        <authorList>
            <person name="Doellman M."/>
            <person name="Sun Y."/>
            <person name="Barcenas-Pena A."/>
            <person name="Lumbsch H.T."/>
            <person name="Grewe F."/>
        </authorList>
    </citation>
    <scope>NUCLEOTIDE SEQUENCE [LARGE SCALE GENOMIC DNA]</scope>
    <source>
        <strain evidence="3 4">Grewe 0041</strain>
    </source>
</reference>
<feature type="signal peptide" evidence="2">
    <location>
        <begin position="1"/>
        <end position="31"/>
    </location>
</feature>
<feature type="region of interest" description="Disordered" evidence="1">
    <location>
        <begin position="31"/>
        <end position="120"/>
    </location>
</feature>
<dbReference type="EMBL" id="JBHFEH010000048">
    <property type="protein sequence ID" value="KAL2050397.1"/>
    <property type="molecule type" value="Genomic_DNA"/>
</dbReference>
<proteinExistence type="predicted"/>
<evidence type="ECO:0000256" key="1">
    <source>
        <dbReference type="SAM" id="MobiDB-lite"/>
    </source>
</evidence>
<feature type="compositionally biased region" description="Polar residues" evidence="1">
    <location>
        <begin position="39"/>
        <end position="52"/>
    </location>
</feature>
<sequence>MRHTHYFEANMTIVNLAVIVSVMLWPGKGSAYPHPGSSAAIQPNTGVSNIHLRSNPPISLPLTPPQFIQHPDPTTPKLHSNLLHDRRPQNHRRRLPPHPQPVPHLPRLPPSPALPRRQIS</sequence>
<evidence type="ECO:0000313" key="3">
    <source>
        <dbReference type="EMBL" id="KAL2050397.1"/>
    </source>
</evidence>
<gene>
    <name evidence="3" type="ORF">ABVK25_009369</name>
</gene>
<dbReference type="Proteomes" id="UP001590951">
    <property type="component" value="Unassembled WGS sequence"/>
</dbReference>
<name>A0ABR4AXK7_9LECA</name>
<comment type="caution">
    <text evidence="3">The sequence shown here is derived from an EMBL/GenBank/DDBJ whole genome shotgun (WGS) entry which is preliminary data.</text>
</comment>
<accession>A0ABR4AXK7</accession>
<keyword evidence="2" id="KW-0732">Signal</keyword>
<keyword evidence="4" id="KW-1185">Reference proteome</keyword>
<protein>
    <submittedName>
        <fullName evidence="3">Uncharacterized protein</fullName>
    </submittedName>
</protein>
<feature type="chain" id="PRO_5045949467" evidence="2">
    <location>
        <begin position="32"/>
        <end position="120"/>
    </location>
</feature>
<evidence type="ECO:0000313" key="4">
    <source>
        <dbReference type="Proteomes" id="UP001590951"/>
    </source>
</evidence>